<evidence type="ECO:0000259" key="13">
    <source>
        <dbReference type="PROSITE" id="PS50011"/>
    </source>
</evidence>
<keyword evidence="9" id="KW-0325">Glycoprotein</keyword>
<dbReference type="PANTHER" id="PTHR27002">
    <property type="entry name" value="RECEPTOR-LIKE SERINE/THREONINE-PROTEIN KINASE SD1-8"/>
    <property type="match status" value="1"/>
</dbReference>
<dbReference type="InterPro" id="IPR011009">
    <property type="entry name" value="Kinase-like_dom_sf"/>
</dbReference>
<evidence type="ECO:0000256" key="2">
    <source>
        <dbReference type="ARBA" id="ARBA00022527"/>
    </source>
</evidence>
<dbReference type="Gene3D" id="1.10.510.10">
    <property type="entry name" value="Transferase(Phosphotransferase) domain 1"/>
    <property type="match status" value="2"/>
</dbReference>
<gene>
    <name evidence="14" type="ORF">FSB_LOCUS19789</name>
</gene>
<evidence type="ECO:0000256" key="9">
    <source>
        <dbReference type="ARBA" id="ARBA00023180"/>
    </source>
</evidence>
<dbReference type="GO" id="GO:0005524">
    <property type="term" value="F:ATP binding"/>
    <property type="evidence" value="ECO:0007669"/>
    <property type="project" value="UniProtKB-KW"/>
</dbReference>
<dbReference type="FunFam" id="1.10.510.10:FF:001023">
    <property type="entry name" value="Os07g0541700 protein"/>
    <property type="match status" value="1"/>
</dbReference>
<dbReference type="PANTHER" id="PTHR27002:SF1107">
    <property type="entry name" value="RECEPTOR-LIKE SERINE_THREONINE-PROTEIN KINASE"/>
    <property type="match status" value="1"/>
</dbReference>
<evidence type="ECO:0000313" key="14">
    <source>
        <dbReference type="EMBL" id="SPC91907.1"/>
    </source>
</evidence>
<dbReference type="EC" id="2.7.11.1" evidence="1"/>
<keyword evidence="2" id="KW-0723">Serine/threonine-protein kinase</keyword>
<evidence type="ECO:0000256" key="12">
    <source>
        <dbReference type="SAM" id="MobiDB-lite"/>
    </source>
</evidence>
<protein>
    <recommendedName>
        <fullName evidence="1">non-specific serine/threonine protein kinase</fullName>
        <ecNumber evidence="1">2.7.11.1</ecNumber>
    </recommendedName>
</protein>
<dbReference type="PROSITE" id="PS50011">
    <property type="entry name" value="PROTEIN_KINASE_DOM"/>
    <property type="match status" value="1"/>
</dbReference>
<keyword evidence="5" id="KW-0547">Nucleotide-binding</keyword>
<name>A0A2N9FM90_FAGSY</name>
<feature type="compositionally biased region" description="Low complexity" evidence="12">
    <location>
        <begin position="272"/>
        <end position="281"/>
    </location>
</feature>
<dbReference type="GO" id="GO:0005886">
    <property type="term" value="C:plasma membrane"/>
    <property type="evidence" value="ECO:0007669"/>
    <property type="project" value="TreeGrafter"/>
</dbReference>
<feature type="region of interest" description="Disordered" evidence="12">
    <location>
        <begin position="224"/>
        <end position="348"/>
    </location>
</feature>
<evidence type="ECO:0000256" key="7">
    <source>
        <dbReference type="ARBA" id="ARBA00022840"/>
    </source>
</evidence>
<evidence type="ECO:0000256" key="1">
    <source>
        <dbReference type="ARBA" id="ARBA00012513"/>
    </source>
</evidence>
<evidence type="ECO:0000256" key="4">
    <source>
        <dbReference type="ARBA" id="ARBA00022729"/>
    </source>
</evidence>
<evidence type="ECO:0000256" key="3">
    <source>
        <dbReference type="ARBA" id="ARBA00022679"/>
    </source>
</evidence>
<dbReference type="Pfam" id="PF07714">
    <property type="entry name" value="PK_Tyr_Ser-Thr"/>
    <property type="match status" value="1"/>
</dbReference>
<dbReference type="GO" id="GO:0004674">
    <property type="term" value="F:protein serine/threonine kinase activity"/>
    <property type="evidence" value="ECO:0007669"/>
    <property type="project" value="UniProtKB-KW"/>
</dbReference>
<dbReference type="InterPro" id="IPR008271">
    <property type="entry name" value="Ser/Thr_kinase_AS"/>
</dbReference>
<keyword evidence="7" id="KW-0067">ATP-binding</keyword>
<evidence type="ECO:0000256" key="8">
    <source>
        <dbReference type="ARBA" id="ARBA00023157"/>
    </source>
</evidence>
<keyword evidence="3" id="KW-0808">Transferase</keyword>
<dbReference type="InterPro" id="IPR001245">
    <property type="entry name" value="Ser-Thr/Tyr_kinase_cat_dom"/>
</dbReference>
<keyword evidence="8" id="KW-1015">Disulfide bond</keyword>
<dbReference type="InterPro" id="IPR000719">
    <property type="entry name" value="Prot_kinase_dom"/>
</dbReference>
<proteinExistence type="predicted"/>
<dbReference type="PROSITE" id="PS00108">
    <property type="entry name" value="PROTEIN_KINASE_ST"/>
    <property type="match status" value="1"/>
</dbReference>
<comment type="catalytic activity">
    <reaction evidence="11">
        <text>L-seryl-[protein] + ATP = O-phospho-L-seryl-[protein] + ADP + H(+)</text>
        <dbReference type="Rhea" id="RHEA:17989"/>
        <dbReference type="Rhea" id="RHEA-COMP:9863"/>
        <dbReference type="Rhea" id="RHEA-COMP:11604"/>
        <dbReference type="ChEBI" id="CHEBI:15378"/>
        <dbReference type="ChEBI" id="CHEBI:29999"/>
        <dbReference type="ChEBI" id="CHEBI:30616"/>
        <dbReference type="ChEBI" id="CHEBI:83421"/>
        <dbReference type="ChEBI" id="CHEBI:456216"/>
        <dbReference type="EC" id="2.7.11.1"/>
    </reaction>
</comment>
<evidence type="ECO:0000256" key="6">
    <source>
        <dbReference type="ARBA" id="ARBA00022777"/>
    </source>
</evidence>
<keyword evidence="4" id="KW-0732">Signal</keyword>
<reference evidence="14" key="1">
    <citation type="submission" date="2018-02" db="EMBL/GenBank/DDBJ databases">
        <authorList>
            <person name="Cohen D.B."/>
            <person name="Kent A.D."/>
        </authorList>
    </citation>
    <scope>NUCLEOTIDE SEQUENCE</scope>
</reference>
<dbReference type="FunFam" id="3.30.200.20:FF:000195">
    <property type="entry name" value="G-type lectin S-receptor-like serine/threonine-protein kinase"/>
    <property type="match status" value="1"/>
</dbReference>
<feature type="compositionally biased region" description="Basic residues" evidence="12">
    <location>
        <begin position="288"/>
        <end position="298"/>
    </location>
</feature>
<accession>A0A2N9FM90</accession>
<dbReference type="SUPFAM" id="SSF56112">
    <property type="entry name" value="Protein kinase-like (PK-like)"/>
    <property type="match status" value="1"/>
</dbReference>
<dbReference type="AlphaFoldDB" id="A0A2N9FM90"/>
<evidence type="ECO:0000256" key="10">
    <source>
        <dbReference type="ARBA" id="ARBA00047899"/>
    </source>
</evidence>
<evidence type="ECO:0000256" key="11">
    <source>
        <dbReference type="ARBA" id="ARBA00048679"/>
    </source>
</evidence>
<keyword evidence="6" id="KW-0418">Kinase</keyword>
<feature type="domain" description="Protein kinase" evidence="13">
    <location>
        <begin position="18"/>
        <end position="301"/>
    </location>
</feature>
<dbReference type="EMBL" id="OIVN01001264">
    <property type="protein sequence ID" value="SPC91907.1"/>
    <property type="molecule type" value="Genomic_DNA"/>
</dbReference>
<sequence>MELQFFNFESIASATSNFATTNKLGEGGFGSVYKGQLPDGQEVGIKRLSRNSGQGFLEFKNEAILIAKLQHTNLVRLVGCCIHKEERMLIYEYMPNKSLDFFLFDPVKKKILDWKKRFNIIQGIVQGLLYLHNYSRLRIIHRDLKASNILLDIEMNPKISDFREFYSTKSDVFSFGVLLLEIVTSQKNYSSYHFERPLNLIGYAWELWGEGRGLELIDPTLAPPPSSTADPCHRSLHCEIMPSPPPPRDPIIASSTTRPKPSIHRETHAVNSSPVRSSYAAAPPPRDPRRRPLHRKTHAVAPSTGDPSCQLHRETHAVNSSPVRSMPTAAPPPRDSSSQFRRRSREASCYWVSEERGREQLPVF</sequence>
<dbReference type="SMART" id="SM00220">
    <property type="entry name" value="S_TKc"/>
    <property type="match status" value="1"/>
</dbReference>
<organism evidence="14">
    <name type="scientific">Fagus sylvatica</name>
    <name type="common">Beechnut</name>
    <dbReference type="NCBI Taxonomy" id="28930"/>
    <lineage>
        <taxon>Eukaryota</taxon>
        <taxon>Viridiplantae</taxon>
        <taxon>Streptophyta</taxon>
        <taxon>Embryophyta</taxon>
        <taxon>Tracheophyta</taxon>
        <taxon>Spermatophyta</taxon>
        <taxon>Magnoliopsida</taxon>
        <taxon>eudicotyledons</taxon>
        <taxon>Gunneridae</taxon>
        <taxon>Pentapetalae</taxon>
        <taxon>rosids</taxon>
        <taxon>fabids</taxon>
        <taxon>Fagales</taxon>
        <taxon>Fagaceae</taxon>
        <taxon>Fagus</taxon>
    </lineage>
</organism>
<evidence type="ECO:0000256" key="5">
    <source>
        <dbReference type="ARBA" id="ARBA00022741"/>
    </source>
</evidence>
<dbReference type="Gene3D" id="3.30.200.20">
    <property type="entry name" value="Phosphorylase Kinase, domain 1"/>
    <property type="match status" value="1"/>
</dbReference>
<comment type="catalytic activity">
    <reaction evidence="10">
        <text>L-threonyl-[protein] + ATP = O-phospho-L-threonyl-[protein] + ADP + H(+)</text>
        <dbReference type="Rhea" id="RHEA:46608"/>
        <dbReference type="Rhea" id="RHEA-COMP:11060"/>
        <dbReference type="Rhea" id="RHEA-COMP:11605"/>
        <dbReference type="ChEBI" id="CHEBI:15378"/>
        <dbReference type="ChEBI" id="CHEBI:30013"/>
        <dbReference type="ChEBI" id="CHEBI:30616"/>
        <dbReference type="ChEBI" id="CHEBI:61977"/>
        <dbReference type="ChEBI" id="CHEBI:456216"/>
        <dbReference type="EC" id="2.7.11.1"/>
    </reaction>
</comment>